<dbReference type="CDD" id="cd13250">
    <property type="entry name" value="PH_ACAP"/>
    <property type="match status" value="1"/>
</dbReference>
<evidence type="ECO:0000256" key="6">
    <source>
        <dbReference type="PROSITE-ProRule" id="PRU00023"/>
    </source>
</evidence>
<dbReference type="FunFam" id="2.30.29.30:FF:000384">
    <property type="entry name" value="Uncharacterized protein, isoform A"/>
    <property type="match status" value="1"/>
</dbReference>
<dbReference type="PRINTS" id="PR00405">
    <property type="entry name" value="REVINTRACTNG"/>
</dbReference>
<evidence type="ECO:0000313" key="12">
    <source>
        <dbReference type="Proteomes" id="UP001151699"/>
    </source>
</evidence>
<dbReference type="CDD" id="cd07603">
    <property type="entry name" value="BAR_ACAPs"/>
    <property type="match status" value="1"/>
</dbReference>
<dbReference type="AlphaFoldDB" id="A0A9Q0MWT8"/>
<evidence type="ECO:0000256" key="8">
    <source>
        <dbReference type="SAM" id="MobiDB-lite"/>
    </source>
</evidence>
<dbReference type="SUPFAM" id="SSF50729">
    <property type="entry name" value="PH domain-like"/>
    <property type="match status" value="1"/>
</dbReference>
<sequence>MMQSSGGKMVAKIKFEECLKDSPKFRAFLEEEEMVIDHLEQKLEKAIKMCTIAVDSGKEYVKNQSAFATSLWDLRSHFVEDSSAHNALGKIIHCLQEMNKFHTILLDQASRTVLKNLTSYVKQDIKEVKDFKHLFAKVSESLDTALTRNAQANKNRLAEVTEAANILSATTSCFRHTALDYVNFLVMLQSKKRPEILWTLLSYYQACNTFYHQGSDLCNDFEQFFKGLADDINDMRAESKALEKTMQNRHMSVSNFLDDKLETGSDNSKAPKQIEGYLFKRTSKGFKTWNRRWFYLCDNQLVYKKRSDGDVPTVMEEDLRICTVRPVNDSDRRFCFEVISPTKSAKTGKFNFHIFYSFVLFTCCRSHILQADSAEILQQWISALHKGIGAAINCGQLNKLDQLTPVGSLPGASNFKKINWEQFLKIPGNSLCCDCRHPEPRWASINLGITLCIACSGVHRSLGVHHSKVRSLTLDAWEPEIVKVMAELGNEIVNRVYEAQVDQSVVRATENCDSSIRENWIKMKYVEKRFVLPMDGAVDGRIDSANELSVPRPTARKWSVRKARRRPKNKSKEILKTCDEETGSTASGVSGDSSSSVLVIGKELSDNVCKEDFALSSDQESTGGEDNMLEDEDISTLNPNLLLYKSAGVHNLPVMCQAFASGASKTWTNPSDLNRTALHQAILSGSVMACEYLLLNGVPIDAVDDNGYTALHLATEKGCTPQAYLLLKHRAKHDVEAIDSKRPIDIAVDKANADIVTLLRLTKLHEEIGVEEQGNGESDTYNHVMRDFSQMAVNQPQQYS</sequence>
<gene>
    <name evidence="11" type="primary">ACAP2</name>
    <name evidence="11" type="ORF">Bhyg_11692</name>
</gene>
<feature type="domain" description="PH" evidence="9">
    <location>
        <begin position="271"/>
        <end position="389"/>
    </location>
</feature>
<dbReference type="Pfam" id="PF00169">
    <property type="entry name" value="PH"/>
    <property type="match status" value="1"/>
</dbReference>
<dbReference type="InterPro" id="IPR027267">
    <property type="entry name" value="AH/BAR_dom_sf"/>
</dbReference>
<comment type="caution">
    <text evidence="11">The sequence shown here is derived from an EMBL/GenBank/DDBJ whole genome shotgun (WGS) entry which is preliminary data.</text>
</comment>
<dbReference type="InterPro" id="IPR036770">
    <property type="entry name" value="Ankyrin_rpt-contain_sf"/>
</dbReference>
<dbReference type="OrthoDB" id="10070851at2759"/>
<evidence type="ECO:0000256" key="7">
    <source>
        <dbReference type="PROSITE-ProRule" id="PRU00288"/>
    </source>
</evidence>
<dbReference type="Gene3D" id="1.10.220.150">
    <property type="entry name" value="Arf GTPase activating protein"/>
    <property type="match status" value="1"/>
</dbReference>
<evidence type="ECO:0000256" key="2">
    <source>
        <dbReference type="ARBA" id="ARBA00022737"/>
    </source>
</evidence>
<dbReference type="InterPro" id="IPR038508">
    <property type="entry name" value="ArfGAP_dom_sf"/>
</dbReference>
<evidence type="ECO:0000256" key="1">
    <source>
        <dbReference type="ARBA" id="ARBA00022723"/>
    </source>
</evidence>
<keyword evidence="3 7" id="KW-0863">Zinc-finger</keyword>
<keyword evidence="12" id="KW-1185">Reference proteome</keyword>
<dbReference type="FunFam" id="1.20.1270.60:FF:000025">
    <property type="entry name" value="arf-GAP with coiled-coil, ANK repeat and PH domain-containing protein 2"/>
    <property type="match status" value="1"/>
</dbReference>
<keyword evidence="1" id="KW-0479">Metal-binding</keyword>
<feature type="repeat" description="ANK" evidence="6">
    <location>
        <begin position="706"/>
        <end position="738"/>
    </location>
</feature>
<dbReference type="InterPro" id="IPR011993">
    <property type="entry name" value="PH-like_dom_sf"/>
</dbReference>
<evidence type="ECO:0000259" key="9">
    <source>
        <dbReference type="PROSITE" id="PS50003"/>
    </source>
</evidence>
<dbReference type="Pfam" id="PF01412">
    <property type="entry name" value="ArfGap"/>
    <property type="match status" value="1"/>
</dbReference>
<keyword evidence="2" id="KW-0677">Repeat</keyword>
<reference evidence="11" key="1">
    <citation type="submission" date="2022-07" db="EMBL/GenBank/DDBJ databases">
        <authorList>
            <person name="Trinca V."/>
            <person name="Uliana J.V.C."/>
            <person name="Torres T.T."/>
            <person name="Ward R.J."/>
            <person name="Monesi N."/>
        </authorList>
    </citation>
    <scope>NUCLEOTIDE SEQUENCE</scope>
    <source>
        <strain evidence="11">HSMRA1968</strain>
        <tissue evidence="11">Whole embryos</tissue>
    </source>
</reference>
<evidence type="ECO:0000256" key="3">
    <source>
        <dbReference type="ARBA" id="ARBA00022771"/>
    </source>
</evidence>
<dbReference type="SUPFAM" id="SSF48403">
    <property type="entry name" value="Ankyrin repeat"/>
    <property type="match status" value="1"/>
</dbReference>
<dbReference type="InterPro" id="IPR002110">
    <property type="entry name" value="Ankyrin_rpt"/>
</dbReference>
<dbReference type="InterPro" id="IPR001849">
    <property type="entry name" value="PH_domain"/>
</dbReference>
<feature type="repeat" description="ANK" evidence="6">
    <location>
        <begin position="673"/>
        <end position="705"/>
    </location>
</feature>
<evidence type="ECO:0000313" key="11">
    <source>
        <dbReference type="EMBL" id="KAJ6638954.1"/>
    </source>
</evidence>
<dbReference type="GO" id="GO:0005737">
    <property type="term" value="C:cytoplasm"/>
    <property type="evidence" value="ECO:0007669"/>
    <property type="project" value="InterPro"/>
</dbReference>
<dbReference type="Pfam" id="PF12796">
    <property type="entry name" value="Ank_2"/>
    <property type="match status" value="1"/>
</dbReference>
<dbReference type="SUPFAM" id="SSF57863">
    <property type="entry name" value="ArfGap/RecO-like zinc finger"/>
    <property type="match status" value="1"/>
</dbReference>
<dbReference type="GO" id="GO:0005096">
    <property type="term" value="F:GTPase activator activity"/>
    <property type="evidence" value="ECO:0007669"/>
    <property type="project" value="InterPro"/>
</dbReference>
<dbReference type="PROSITE" id="PS50115">
    <property type="entry name" value="ARFGAP"/>
    <property type="match status" value="1"/>
</dbReference>
<evidence type="ECO:0000259" key="10">
    <source>
        <dbReference type="PROSITE" id="PS50115"/>
    </source>
</evidence>
<protein>
    <submittedName>
        <fullName evidence="11">Arf-GAP with coiled-coil, ANK repeat and PH domain-containing protein 2</fullName>
    </submittedName>
</protein>
<dbReference type="InterPro" id="IPR045258">
    <property type="entry name" value="ACAP1/2/3-like"/>
</dbReference>
<proteinExistence type="predicted"/>
<organism evidence="11 12">
    <name type="scientific">Pseudolycoriella hygida</name>
    <dbReference type="NCBI Taxonomy" id="35572"/>
    <lineage>
        <taxon>Eukaryota</taxon>
        <taxon>Metazoa</taxon>
        <taxon>Ecdysozoa</taxon>
        <taxon>Arthropoda</taxon>
        <taxon>Hexapoda</taxon>
        <taxon>Insecta</taxon>
        <taxon>Pterygota</taxon>
        <taxon>Neoptera</taxon>
        <taxon>Endopterygota</taxon>
        <taxon>Diptera</taxon>
        <taxon>Nematocera</taxon>
        <taxon>Sciaroidea</taxon>
        <taxon>Sciaridae</taxon>
        <taxon>Pseudolycoriella</taxon>
    </lineage>
</organism>
<dbReference type="SUPFAM" id="SSF103657">
    <property type="entry name" value="BAR/IMD domain-like"/>
    <property type="match status" value="1"/>
</dbReference>
<feature type="region of interest" description="Disordered" evidence="8">
    <location>
        <begin position="553"/>
        <end position="572"/>
    </location>
</feature>
<dbReference type="Gene3D" id="2.30.29.30">
    <property type="entry name" value="Pleckstrin-homology domain (PH domain)/Phosphotyrosine-binding domain (PTB)"/>
    <property type="match status" value="1"/>
</dbReference>
<dbReference type="PROSITE" id="PS50088">
    <property type="entry name" value="ANK_REPEAT"/>
    <property type="match status" value="2"/>
</dbReference>
<dbReference type="InterPro" id="IPR004148">
    <property type="entry name" value="BAR_dom"/>
</dbReference>
<dbReference type="PANTHER" id="PTHR23180">
    <property type="entry name" value="CENTAURIN/ARF"/>
    <property type="match status" value="1"/>
</dbReference>
<accession>A0A9Q0MWT8</accession>
<feature type="compositionally biased region" description="Basic residues" evidence="8">
    <location>
        <begin position="554"/>
        <end position="569"/>
    </location>
</feature>
<dbReference type="SMART" id="SM00105">
    <property type="entry name" value="ArfGap"/>
    <property type="match status" value="1"/>
</dbReference>
<dbReference type="EMBL" id="WJQU01000003">
    <property type="protein sequence ID" value="KAJ6638954.1"/>
    <property type="molecule type" value="Genomic_DNA"/>
</dbReference>
<dbReference type="Proteomes" id="UP001151699">
    <property type="component" value="Chromosome X"/>
</dbReference>
<dbReference type="GO" id="GO:0008270">
    <property type="term" value="F:zinc ion binding"/>
    <property type="evidence" value="ECO:0007669"/>
    <property type="project" value="UniProtKB-KW"/>
</dbReference>
<evidence type="ECO:0000256" key="4">
    <source>
        <dbReference type="ARBA" id="ARBA00022833"/>
    </source>
</evidence>
<dbReference type="InterPro" id="IPR001164">
    <property type="entry name" value="ArfGAP_dom"/>
</dbReference>
<dbReference type="FunFam" id="1.10.220.150:FF:000007">
    <property type="entry name" value="Arf-GAP with coiled-coil, ANK repeat and PH domain-containing protein 2"/>
    <property type="match status" value="1"/>
</dbReference>
<dbReference type="Gene3D" id="1.20.1270.60">
    <property type="entry name" value="Arfaptin homology (AH) domain/BAR domain"/>
    <property type="match status" value="1"/>
</dbReference>
<keyword evidence="5 6" id="KW-0040">ANK repeat</keyword>
<dbReference type="Pfam" id="PF16746">
    <property type="entry name" value="BAR_3"/>
    <property type="match status" value="1"/>
</dbReference>
<dbReference type="PANTHER" id="PTHR23180:SF399">
    <property type="entry name" value="BLOWN FUSE, ISOFORM A-RELATED"/>
    <property type="match status" value="1"/>
</dbReference>
<name>A0A9Q0MWT8_9DIPT</name>
<evidence type="ECO:0000256" key="5">
    <source>
        <dbReference type="ARBA" id="ARBA00023043"/>
    </source>
</evidence>
<dbReference type="CDD" id="cd08835">
    <property type="entry name" value="ArfGap_ACAP"/>
    <property type="match status" value="1"/>
</dbReference>
<keyword evidence="4" id="KW-0862">Zinc</keyword>
<dbReference type="SMART" id="SM00248">
    <property type="entry name" value="ANK"/>
    <property type="match status" value="2"/>
</dbReference>
<dbReference type="Gene3D" id="1.25.40.20">
    <property type="entry name" value="Ankyrin repeat-containing domain"/>
    <property type="match status" value="1"/>
</dbReference>
<dbReference type="InterPro" id="IPR037278">
    <property type="entry name" value="ARFGAP/RecO"/>
</dbReference>
<dbReference type="PROSITE" id="PS50003">
    <property type="entry name" value="PH_DOMAIN"/>
    <property type="match status" value="1"/>
</dbReference>
<dbReference type="SMART" id="SM00233">
    <property type="entry name" value="PH"/>
    <property type="match status" value="1"/>
</dbReference>
<feature type="domain" description="Arf-GAP" evidence="10">
    <location>
        <begin position="417"/>
        <end position="539"/>
    </location>
</feature>